<organism evidence="3 4">
    <name type="scientific">Roseibacillus ishigakijimensis</name>
    <dbReference type="NCBI Taxonomy" id="454146"/>
    <lineage>
        <taxon>Bacteria</taxon>
        <taxon>Pseudomonadati</taxon>
        <taxon>Verrucomicrobiota</taxon>
        <taxon>Verrucomicrobiia</taxon>
        <taxon>Verrucomicrobiales</taxon>
        <taxon>Verrucomicrobiaceae</taxon>
        <taxon>Roseibacillus</taxon>
    </lineage>
</organism>
<comment type="function">
    <text evidence="2">Antitoxin component of a type II toxin-antitoxin (TA) system.</text>
</comment>
<gene>
    <name evidence="3" type="ORF">JIN78_03035</name>
</gene>
<evidence type="ECO:0000256" key="1">
    <source>
        <dbReference type="ARBA" id="ARBA00009981"/>
    </source>
</evidence>
<dbReference type="Pfam" id="PF02604">
    <property type="entry name" value="PhdYeFM_antitox"/>
    <property type="match status" value="1"/>
</dbReference>
<dbReference type="InterPro" id="IPR036165">
    <property type="entry name" value="YefM-like_sf"/>
</dbReference>
<comment type="similarity">
    <text evidence="1 2">Belongs to the phD/YefM antitoxin family.</text>
</comment>
<dbReference type="RefSeq" id="WP_200390582.1">
    <property type="nucleotide sequence ID" value="NZ_JAENIO010000005.1"/>
</dbReference>
<reference evidence="3" key="1">
    <citation type="submission" date="2021-01" db="EMBL/GenBank/DDBJ databases">
        <title>Modified the classification status of verrucomicrobia.</title>
        <authorList>
            <person name="Feng X."/>
        </authorList>
    </citation>
    <scope>NUCLEOTIDE SEQUENCE</scope>
    <source>
        <strain evidence="3">KCTC 12986</strain>
    </source>
</reference>
<dbReference type="EMBL" id="JAENIO010000005">
    <property type="protein sequence ID" value="MBK1833024.1"/>
    <property type="molecule type" value="Genomic_DNA"/>
</dbReference>
<evidence type="ECO:0000313" key="3">
    <source>
        <dbReference type="EMBL" id="MBK1833024.1"/>
    </source>
</evidence>
<dbReference type="InterPro" id="IPR006442">
    <property type="entry name" value="Antitoxin_Phd/YefM"/>
</dbReference>
<dbReference type="Proteomes" id="UP000604083">
    <property type="component" value="Unassembled WGS sequence"/>
</dbReference>
<dbReference type="Gene3D" id="3.40.1620.10">
    <property type="entry name" value="YefM-like domain"/>
    <property type="match status" value="1"/>
</dbReference>
<accession>A0A934RKC6</accession>
<protein>
    <recommendedName>
        <fullName evidence="2">Antitoxin</fullName>
    </recommendedName>
</protein>
<dbReference type="AlphaFoldDB" id="A0A934RKC6"/>
<keyword evidence="4" id="KW-1185">Reference proteome</keyword>
<evidence type="ECO:0000313" key="4">
    <source>
        <dbReference type="Proteomes" id="UP000604083"/>
    </source>
</evidence>
<proteinExistence type="inferred from homology"/>
<evidence type="ECO:0000256" key="2">
    <source>
        <dbReference type="RuleBase" id="RU362080"/>
    </source>
</evidence>
<dbReference type="SUPFAM" id="SSF143120">
    <property type="entry name" value="YefM-like"/>
    <property type="match status" value="1"/>
</dbReference>
<name>A0A934RKC6_9BACT</name>
<sequence>MKTVTATSARSDLYRLIDSAQTSHEPIQITGKRGNAVLVAEGDWRAIQETLYLLGIPGMRESIVEGMSEPIENCSEEIDL</sequence>
<comment type="caution">
    <text evidence="3">The sequence shown here is derived from an EMBL/GenBank/DDBJ whole genome shotgun (WGS) entry which is preliminary data.</text>
</comment>